<feature type="chain" id="PRO_5045675330" evidence="1">
    <location>
        <begin position="17"/>
        <end position="684"/>
    </location>
</feature>
<gene>
    <name evidence="2" type="ORF">IBL26_15680</name>
</gene>
<dbReference type="EMBL" id="JACTVA010000029">
    <property type="protein sequence ID" value="MBC9208285.1"/>
    <property type="molecule type" value="Genomic_DNA"/>
</dbReference>
<feature type="signal peptide" evidence="1">
    <location>
        <begin position="1"/>
        <end position="16"/>
    </location>
</feature>
<protein>
    <submittedName>
        <fullName evidence="2">Uncharacterized protein</fullName>
    </submittedName>
</protein>
<dbReference type="Proteomes" id="UP000626026">
    <property type="component" value="Unassembled WGS sequence"/>
</dbReference>
<reference evidence="2 3" key="1">
    <citation type="journal article" date="2013" name="Int. J. Syst. Evol. Microbiol.">
        <title>Roseomonas aerophila sp. nov., isolated from air.</title>
        <authorList>
            <person name="Kim S.J."/>
            <person name="Weon H.Y."/>
            <person name="Ahn J.H."/>
            <person name="Hong S.B."/>
            <person name="Seok S.J."/>
            <person name="Whang K.S."/>
            <person name="Kwon S.W."/>
        </authorList>
    </citation>
    <scope>NUCLEOTIDE SEQUENCE [LARGE SCALE GENOMIC DNA]</scope>
    <source>
        <strain evidence="2 3">NBRC 108923</strain>
    </source>
</reference>
<evidence type="ECO:0000256" key="1">
    <source>
        <dbReference type="SAM" id="SignalP"/>
    </source>
</evidence>
<proteinExistence type="predicted"/>
<keyword evidence="3" id="KW-1185">Reference proteome</keyword>
<dbReference type="RefSeq" id="WP_187785445.1">
    <property type="nucleotide sequence ID" value="NZ_JACTVA010000029.1"/>
</dbReference>
<organism evidence="2 3">
    <name type="scientific">Teichococcus aerophilus</name>
    <dbReference type="NCBI Taxonomy" id="1224513"/>
    <lineage>
        <taxon>Bacteria</taxon>
        <taxon>Pseudomonadati</taxon>
        <taxon>Pseudomonadota</taxon>
        <taxon>Alphaproteobacteria</taxon>
        <taxon>Acetobacterales</taxon>
        <taxon>Roseomonadaceae</taxon>
        <taxon>Roseomonas</taxon>
    </lineage>
</organism>
<sequence>MLGLAGLLAAPGCAHAQSARATALPCPSRAGDIVGLMLEGRGGQAGSVVAFGQAFKAGDLPAGQALQARRENGQPLPVQIDILNRHPDGSARLAIVTLAAPALNNGQAAGVVLFAGTGPAGVLDEAVWGRHQASLEVTGPSGESWTMELLPAGLRGQRFQSGLLALQGRVEAMVPSRAAGGVSSLRVVADVTVQAGGAVQIDAWFRNDIAMRGGGGAARYRARLVLNGKELGRLDIARQPQYTGWGRQAVVAPLGQPPFIRHDVSYLADAGAVARYDLTTGVDDSILAQMARATAAPDWATPFSPRGITQDMSQTGGRSDIGPATQPQVVWLMTGDSRAAAFAIGQAEAAGSIPWHLWDPTGGNGQGGWLDARRWPRLWTDSRGGPPPGGLSQQIPGDGGWTLDSAHQPDLSFVPFLLTGRRAFLDGLQAQAAWCVVSQWPETRGHPANSGPAEGLNVVRSNQVRGAAWSLRQLDNASWASPDGDPNLPYLRTCASSNWAWVRAQLPAWSNEQGELRGCIPGVYGVADVLPPWQQDYFASTAAAAARRGQDDAKVVLAWMSNFLAGRFLSAAKGFDPRDGVAYLIAGSSKGDVARPLRSWAETGQAMRARDLSNGPQWRKTEGDYAQLALQTLAALVDVIGSPEARAAHSWLAGAGAPFTRQQDFRRDPLFNIVPRGAGRCGRS</sequence>
<keyword evidence="1" id="KW-0732">Signal</keyword>
<comment type="caution">
    <text evidence="2">The sequence shown here is derived from an EMBL/GenBank/DDBJ whole genome shotgun (WGS) entry which is preliminary data.</text>
</comment>
<accession>A0ABR7RQ55</accession>
<name>A0ABR7RQ55_9PROT</name>
<evidence type="ECO:0000313" key="3">
    <source>
        <dbReference type="Proteomes" id="UP000626026"/>
    </source>
</evidence>
<evidence type="ECO:0000313" key="2">
    <source>
        <dbReference type="EMBL" id="MBC9208285.1"/>
    </source>
</evidence>